<name>A0ACB9A5X0_9ASTR</name>
<evidence type="ECO:0000313" key="2">
    <source>
        <dbReference type="Proteomes" id="UP001056120"/>
    </source>
</evidence>
<proteinExistence type="predicted"/>
<dbReference type="Proteomes" id="UP001056120">
    <property type="component" value="Linkage Group LG25"/>
</dbReference>
<sequence length="93" mass="10076">MAVQESTCKSTLDLQELGQVVLRLAQIIDVYANDVEDAPLRSRLQTPPRAATEPSAPLLPVAEHAVYGYPPPGVYGVTRTRSHDDPNGCCTIM</sequence>
<accession>A0ACB9A5X0</accession>
<reference evidence="2" key="1">
    <citation type="journal article" date="2022" name="Mol. Ecol. Resour.">
        <title>The genomes of chicory, endive, great burdock and yacon provide insights into Asteraceae palaeo-polyploidization history and plant inulin production.</title>
        <authorList>
            <person name="Fan W."/>
            <person name="Wang S."/>
            <person name="Wang H."/>
            <person name="Wang A."/>
            <person name="Jiang F."/>
            <person name="Liu H."/>
            <person name="Zhao H."/>
            <person name="Xu D."/>
            <person name="Zhang Y."/>
        </authorList>
    </citation>
    <scope>NUCLEOTIDE SEQUENCE [LARGE SCALE GENOMIC DNA]</scope>
    <source>
        <strain evidence="2">cv. Yunnan</strain>
    </source>
</reference>
<protein>
    <submittedName>
        <fullName evidence="1">Uncharacterized protein</fullName>
    </submittedName>
</protein>
<dbReference type="EMBL" id="CM042042">
    <property type="protein sequence ID" value="KAI3705136.1"/>
    <property type="molecule type" value="Genomic_DNA"/>
</dbReference>
<reference evidence="1 2" key="2">
    <citation type="journal article" date="2022" name="Mol. Ecol. Resour.">
        <title>The genomes of chicory, endive, great burdock and yacon provide insights into Asteraceae paleo-polyploidization history and plant inulin production.</title>
        <authorList>
            <person name="Fan W."/>
            <person name="Wang S."/>
            <person name="Wang H."/>
            <person name="Wang A."/>
            <person name="Jiang F."/>
            <person name="Liu H."/>
            <person name="Zhao H."/>
            <person name="Xu D."/>
            <person name="Zhang Y."/>
        </authorList>
    </citation>
    <scope>NUCLEOTIDE SEQUENCE [LARGE SCALE GENOMIC DNA]</scope>
    <source>
        <strain evidence="2">cv. Yunnan</strain>
        <tissue evidence="1">Leaves</tissue>
    </source>
</reference>
<organism evidence="1 2">
    <name type="scientific">Smallanthus sonchifolius</name>
    <dbReference type="NCBI Taxonomy" id="185202"/>
    <lineage>
        <taxon>Eukaryota</taxon>
        <taxon>Viridiplantae</taxon>
        <taxon>Streptophyta</taxon>
        <taxon>Embryophyta</taxon>
        <taxon>Tracheophyta</taxon>
        <taxon>Spermatophyta</taxon>
        <taxon>Magnoliopsida</taxon>
        <taxon>eudicotyledons</taxon>
        <taxon>Gunneridae</taxon>
        <taxon>Pentapetalae</taxon>
        <taxon>asterids</taxon>
        <taxon>campanulids</taxon>
        <taxon>Asterales</taxon>
        <taxon>Asteraceae</taxon>
        <taxon>Asteroideae</taxon>
        <taxon>Heliantheae alliance</taxon>
        <taxon>Millerieae</taxon>
        <taxon>Smallanthus</taxon>
    </lineage>
</organism>
<comment type="caution">
    <text evidence="1">The sequence shown here is derived from an EMBL/GenBank/DDBJ whole genome shotgun (WGS) entry which is preliminary data.</text>
</comment>
<gene>
    <name evidence="1" type="ORF">L1987_75369</name>
</gene>
<evidence type="ECO:0000313" key="1">
    <source>
        <dbReference type="EMBL" id="KAI3705136.1"/>
    </source>
</evidence>
<keyword evidence="2" id="KW-1185">Reference proteome</keyword>